<sequence length="151" mass="17464">MDHQEDLIIRGLVVGELRVVNKHLPKERLSLHRLIEMEIPHVILRDGTIHFFRKTELKVLANYIEQNEWDKLLLPIIIIIRPDIDNGIAVVEDSLAIKVIARILGTELSSKNMKRLILYKPHLALLRSLFDTVFQYAISVNLDSDKEPSIE</sequence>
<dbReference type="HAMAP" id="MF_00585">
    <property type="entry name" value="UPF0216"/>
    <property type="match status" value="1"/>
</dbReference>
<dbReference type="EMBL" id="DTAI01000243">
    <property type="protein sequence ID" value="HGN37497.1"/>
    <property type="molecule type" value="Genomic_DNA"/>
</dbReference>
<evidence type="ECO:0000313" key="2">
    <source>
        <dbReference type="EMBL" id="HGN37497.1"/>
    </source>
</evidence>
<protein>
    <recommendedName>
        <fullName evidence="1">UPF0216 protein ENT87_08135</fullName>
    </recommendedName>
</protein>
<organism evidence="2">
    <name type="scientific">Ignisphaera aggregans</name>
    <dbReference type="NCBI Taxonomy" id="334771"/>
    <lineage>
        <taxon>Archaea</taxon>
        <taxon>Thermoproteota</taxon>
        <taxon>Thermoprotei</taxon>
        <taxon>Desulfurococcales</taxon>
        <taxon>Desulfurococcaceae</taxon>
        <taxon>Ignisphaera</taxon>
    </lineage>
</organism>
<comment type="similarity">
    <text evidence="1">Belongs to the UPF0216 family.</text>
</comment>
<accession>A0A7J3IAA8</accession>
<evidence type="ECO:0000313" key="3">
    <source>
        <dbReference type="EMBL" id="HGQ18096.1"/>
    </source>
</evidence>
<dbReference type="AlphaFoldDB" id="A0A7J3IAA8"/>
<gene>
    <name evidence="2" type="ORF">ENT87_08135</name>
    <name evidence="3" type="ORF">ENU30_03855</name>
</gene>
<proteinExistence type="inferred from homology"/>
<dbReference type="Pfam" id="PF01886">
    <property type="entry name" value="DUF61"/>
    <property type="match status" value="1"/>
</dbReference>
<dbReference type="InterPro" id="IPR002746">
    <property type="entry name" value="UPF0216"/>
</dbReference>
<dbReference type="EMBL" id="DTBZ01000076">
    <property type="protein sequence ID" value="HGQ18096.1"/>
    <property type="molecule type" value="Genomic_DNA"/>
</dbReference>
<evidence type="ECO:0000256" key="1">
    <source>
        <dbReference type="HAMAP-Rule" id="MF_00585"/>
    </source>
</evidence>
<reference evidence="2" key="1">
    <citation type="journal article" date="2020" name="mSystems">
        <title>Genome- and Community-Level Interaction Insights into Carbon Utilization and Element Cycling Functions of Hydrothermarchaeota in Hydrothermal Sediment.</title>
        <authorList>
            <person name="Zhou Z."/>
            <person name="Liu Y."/>
            <person name="Xu W."/>
            <person name="Pan J."/>
            <person name="Luo Z.H."/>
            <person name="Li M."/>
        </authorList>
    </citation>
    <scope>NUCLEOTIDE SEQUENCE [LARGE SCALE GENOMIC DNA]</scope>
    <source>
        <strain evidence="2">SpSt-618</strain>
        <strain evidence="3">SpSt-657</strain>
    </source>
</reference>
<name>A0A7J3IAA8_9CREN</name>
<dbReference type="NCBIfam" id="NF003153">
    <property type="entry name" value="PRK04115.1"/>
    <property type="match status" value="1"/>
</dbReference>
<comment type="caution">
    <text evidence="2">The sequence shown here is derived from an EMBL/GenBank/DDBJ whole genome shotgun (WGS) entry which is preliminary data.</text>
</comment>